<reference evidence="1 2" key="1">
    <citation type="submission" date="2023-04" db="EMBL/GenBank/DDBJ databases">
        <title>A novel bacteria isolated from coastal sediment.</title>
        <authorList>
            <person name="Liu X.-J."/>
            <person name="Du Z.-J."/>
        </authorList>
    </citation>
    <scope>NUCLEOTIDE SEQUENCE [LARGE SCALE GENOMIC DNA]</scope>
    <source>
        <strain evidence="1 2">SDUM461003</strain>
    </source>
</reference>
<dbReference type="EMBL" id="JARXHW010000130">
    <property type="protein sequence ID" value="MDQ8209725.1"/>
    <property type="molecule type" value="Genomic_DNA"/>
</dbReference>
<evidence type="ECO:0000313" key="2">
    <source>
        <dbReference type="Proteomes" id="UP001225316"/>
    </source>
</evidence>
<organism evidence="1 2">
    <name type="scientific">Thalassobacterium maritimum</name>
    <dbReference type="NCBI Taxonomy" id="3041265"/>
    <lineage>
        <taxon>Bacteria</taxon>
        <taxon>Pseudomonadati</taxon>
        <taxon>Verrucomicrobiota</taxon>
        <taxon>Opitutia</taxon>
        <taxon>Puniceicoccales</taxon>
        <taxon>Coraliomargaritaceae</taxon>
        <taxon>Thalassobacterium</taxon>
    </lineage>
</organism>
<comment type="caution">
    <text evidence="1">The sequence shown here is derived from an EMBL/GenBank/DDBJ whole genome shotgun (WGS) entry which is preliminary data.</text>
</comment>
<evidence type="ECO:0000313" key="1">
    <source>
        <dbReference type="EMBL" id="MDQ8209725.1"/>
    </source>
</evidence>
<keyword evidence="2" id="KW-1185">Reference proteome</keyword>
<sequence length="290" mass="33109">MQKNRIATLCTLLVLTFTRGWSIEISEKEYERLKQKEELLHTQALPILSVLLKDKNYSSQAGRIMSEIDEARTAQYVYDLLPKGDHNVHKLLLRRSCHSYERGTGVEWSDLAYRGAKVYLGSKEIAEGFQSVSASNTIDAIKLVSYYGNAGDMELLRSYLTPTIEAYEEQIISASEAALARLGDEYYLNKIESELKSFEEIQELTIQDKYRLEKTLRKAGASGNPRYIDYVGPYLYHESESVGDIHIAPVMDAVQALEMIVGKSGVIGWEPKLSHWQSWWKQRISSRDIQ</sequence>
<dbReference type="RefSeq" id="WP_308952643.1">
    <property type="nucleotide sequence ID" value="NZ_JARXHW010000130.1"/>
</dbReference>
<dbReference type="Proteomes" id="UP001225316">
    <property type="component" value="Unassembled WGS sequence"/>
</dbReference>
<protein>
    <submittedName>
        <fullName evidence="1">Uncharacterized protein</fullName>
    </submittedName>
</protein>
<name>A0ABU1B011_9BACT</name>
<accession>A0ABU1B011</accession>
<proteinExistence type="predicted"/>
<gene>
    <name evidence="1" type="ORF">QEH52_19560</name>
</gene>